<evidence type="ECO:0000256" key="5">
    <source>
        <dbReference type="ARBA" id="ARBA00023224"/>
    </source>
</evidence>
<evidence type="ECO:0000313" key="11">
    <source>
        <dbReference type="EMBL" id="EEG07257.1"/>
    </source>
</evidence>
<accession>B9Z7X1</accession>
<sequence precursor="true">MKITTRLILAFLIGVLLVIAAGGLAVWQLSRAQIRIEGFTTDIMPSVKILVAAKDATANARVAVWKHIATADPAKKAEYESQIRQSFSAIDTQLAAYESLVSDADDRAALAADKATYAAYKQEMDHTLGASRSGDTNAAVAFAGRGKGAALAASWTQHIGYNNRMAVAMKQDNDRAYAQSLWLSFGLMALSALLALVWGGLLCRNIKRGLGDLASTMETISSRLDFTLRAPAAGRDEIGQASQAFNRLLERLQSSLRTLQQGVMAVAESSQELQAASRQVAQSSDTQSASSAQMAAAVEEMTVSINHVATRAEEAQQLAGESAGQAGNGQQVIGRSVADIQAIAATVSGASEDIVQLESRSQDIASVVSVIRDVAEQTNLLALNAAIEAARAGESGRGFAVVADEVRKLAERTAASTQEIGAIIAAIQQVSGSVVGRMQQTVQQVEQGQEGVQSAQQSMSSLHHGASQSARLVTEISDAIREQGMATNSIAQQVEVVAQGAEENSCAASQAAALAARLEEVAGSMRQEVSAYRV</sequence>
<dbReference type="GO" id="GO:0006935">
    <property type="term" value="P:chemotaxis"/>
    <property type="evidence" value="ECO:0007669"/>
    <property type="project" value="InterPro"/>
</dbReference>
<dbReference type="InterPro" id="IPR003660">
    <property type="entry name" value="HAMP_dom"/>
</dbReference>
<evidence type="ECO:0000259" key="10">
    <source>
        <dbReference type="PROSITE" id="PS50885"/>
    </source>
</evidence>
<evidence type="ECO:0000256" key="4">
    <source>
        <dbReference type="ARBA" id="ARBA00023136"/>
    </source>
</evidence>
<evidence type="ECO:0000256" key="8">
    <source>
        <dbReference type="SAM" id="Phobius"/>
    </source>
</evidence>
<keyword evidence="4 8" id="KW-0472">Membrane</keyword>
<feature type="domain" description="Methyl-accepting transducer" evidence="9">
    <location>
        <begin position="262"/>
        <end position="498"/>
    </location>
</feature>
<evidence type="ECO:0000256" key="7">
    <source>
        <dbReference type="PROSITE-ProRule" id="PRU00284"/>
    </source>
</evidence>
<comment type="subcellular location">
    <subcellularLocation>
        <location evidence="1">Membrane</location>
        <topology evidence="1">Multi-pass membrane protein</topology>
    </subcellularLocation>
</comment>
<dbReference type="Pfam" id="PF12729">
    <property type="entry name" value="4HB_MCP_1"/>
    <property type="match status" value="1"/>
</dbReference>
<dbReference type="PROSITE" id="PS50111">
    <property type="entry name" value="CHEMOTAXIS_TRANSDUC_2"/>
    <property type="match status" value="1"/>
</dbReference>
<comment type="caution">
    <text evidence="11">The sequence shown here is derived from an EMBL/GenBank/DDBJ whole genome shotgun (WGS) entry which is preliminary data.</text>
</comment>
<dbReference type="FunFam" id="1.10.287.950:FF:000001">
    <property type="entry name" value="Methyl-accepting chemotaxis sensory transducer"/>
    <property type="match status" value="1"/>
</dbReference>
<dbReference type="PANTHER" id="PTHR32089">
    <property type="entry name" value="METHYL-ACCEPTING CHEMOTAXIS PROTEIN MCPB"/>
    <property type="match status" value="1"/>
</dbReference>
<feature type="domain" description="HAMP" evidence="10">
    <location>
        <begin position="204"/>
        <end position="257"/>
    </location>
</feature>
<dbReference type="InterPro" id="IPR004089">
    <property type="entry name" value="MCPsignal_dom"/>
</dbReference>
<dbReference type="PRINTS" id="PR00260">
    <property type="entry name" value="CHEMTRNSDUCR"/>
</dbReference>
<evidence type="ECO:0000259" key="9">
    <source>
        <dbReference type="PROSITE" id="PS50111"/>
    </source>
</evidence>
<organism evidence="11 12">
    <name type="scientific">Pseudogulbenkiania ferrooxidans 2002</name>
    <dbReference type="NCBI Taxonomy" id="279714"/>
    <lineage>
        <taxon>Bacteria</taxon>
        <taxon>Pseudomonadati</taxon>
        <taxon>Pseudomonadota</taxon>
        <taxon>Betaproteobacteria</taxon>
        <taxon>Neisseriales</taxon>
        <taxon>Chromobacteriaceae</taxon>
        <taxon>Pseudogulbenkiania</taxon>
    </lineage>
</organism>
<proteinExistence type="inferred from homology"/>
<dbReference type="CDD" id="cd06225">
    <property type="entry name" value="HAMP"/>
    <property type="match status" value="1"/>
</dbReference>
<evidence type="ECO:0000256" key="3">
    <source>
        <dbReference type="ARBA" id="ARBA00022989"/>
    </source>
</evidence>
<dbReference type="Proteomes" id="UP000003165">
    <property type="component" value="Unassembled WGS sequence"/>
</dbReference>
<dbReference type="eggNOG" id="COG0840">
    <property type="taxonomic scope" value="Bacteria"/>
</dbReference>
<dbReference type="GO" id="GO:0007165">
    <property type="term" value="P:signal transduction"/>
    <property type="evidence" value="ECO:0007669"/>
    <property type="project" value="UniProtKB-KW"/>
</dbReference>
<dbReference type="EMBL" id="ACIS01000010">
    <property type="protein sequence ID" value="EEG07257.1"/>
    <property type="molecule type" value="Genomic_DNA"/>
</dbReference>
<dbReference type="Pfam" id="PF00672">
    <property type="entry name" value="HAMP"/>
    <property type="match status" value="1"/>
</dbReference>
<keyword evidence="12" id="KW-1185">Reference proteome</keyword>
<dbReference type="AlphaFoldDB" id="B9Z7X1"/>
<evidence type="ECO:0000313" key="12">
    <source>
        <dbReference type="Proteomes" id="UP000003165"/>
    </source>
</evidence>
<evidence type="ECO:0000256" key="6">
    <source>
        <dbReference type="ARBA" id="ARBA00029447"/>
    </source>
</evidence>
<keyword evidence="2 8" id="KW-0812">Transmembrane</keyword>
<dbReference type="PANTHER" id="PTHR32089:SF119">
    <property type="entry name" value="METHYL-ACCEPTING CHEMOTAXIS PROTEIN CTPL"/>
    <property type="match status" value="1"/>
</dbReference>
<evidence type="ECO:0000256" key="2">
    <source>
        <dbReference type="ARBA" id="ARBA00022692"/>
    </source>
</evidence>
<dbReference type="SMART" id="SM00304">
    <property type="entry name" value="HAMP"/>
    <property type="match status" value="3"/>
</dbReference>
<feature type="transmembrane region" description="Helical" evidence="8">
    <location>
        <begin position="181"/>
        <end position="203"/>
    </location>
</feature>
<name>B9Z7X1_9NEIS</name>
<comment type="similarity">
    <text evidence="6">Belongs to the methyl-accepting chemotaxis (MCP) protein family.</text>
</comment>
<dbReference type="GO" id="GO:0016020">
    <property type="term" value="C:membrane"/>
    <property type="evidence" value="ECO:0007669"/>
    <property type="project" value="UniProtKB-SubCell"/>
</dbReference>
<dbReference type="SUPFAM" id="SSF58104">
    <property type="entry name" value="Methyl-accepting chemotaxis protein (MCP) signaling domain"/>
    <property type="match status" value="1"/>
</dbReference>
<dbReference type="InterPro" id="IPR004090">
    <property type="entry name" value="Chemotax_Me-accpt_rcpt"/>
</dbReference>
<dbReference type="InterPro" id="IPR024478">
    <property type="entry name" value="HlyB_4HB_MCP"/>
</dbReference>
<protein>
    <submittedName>
        <fullName evidence="11">Methyl-accepting chemotaxis sensory transducer</fullName>
    </submittedName>
</protein>
<dbReference type="GO" id="GO:0004888">
    <property type="term" value="F:transmembrane signaling receptor activity"/>
    <property type="evidence" value="ECO:0007669"/>
    <property type="project" value="InterPro"/>
</dbReference>
<dbReference type="PROSITE" id="PS50885">
    <property type="entry name" value="HAMP"/>
    <property type="match status" value="1"/>
</dbReference>
<dbReference type="CDD" id="cd11386">
    <property type="entry name" value="MCP_signal"/>
    <property type="match status" value="1"/>
</dbReference>
<dbReference type="Gene3D" id="1.10.287.950">
    <property type="entry name" value="Methyl-accepting chemotaxis protein"/>
    <property type="match status" value="1"/>
</dbReference>
<evidence type="ECO:0000256" key="1">
    <source>
        <dbReference type="ARBA" id="ARBA00004141"/>
    </source>
</evidence>
<gene>
    <name evidence="11" type="ORF">FuraDRAFT_3457</name>
</gene>
<dbReference type="SMART" id="SM00283">
    <property type="entry name" value="MA"/>
    <property type="match status" value="1"/>
</dbReference>
<dbReference type="Pfam" id="PF00015">
    <property type="entry name" value="MCPsignal"/>
    <property type="match status" value="1"/>
</dbReference>
<reference evidence="11 12" key="1">
    <citation type="submission" date="2009-02" db="EMBL/GenBank/DDBJ databases">
        <title>Sequencing of the draft genome and assembly of Lutiella nitroferrum 2002.</title>
        <authorList>
            <consortium name="US DOE Joint Genome Institute (JGI-PGF)"/>
            <person name="Lucas S."/>
            <person name="Copeland A."/>
            <person name="Lapidus A."/>
            <person name="Glavina del Rio T."/>
            <person name="Tice H."/>
            <person name="Bruce D."/>
            <person name="Goodwin L."/>
            <person name="Pitluck S."/>
            <person name="Larimer F."/>
            <person name="Land M.L."/>
            <person name="Hauser L."/>
            <person name="Coates J.D."/>
        </authorList>
    </citation>
    <scope>NUCLEOTIDE SEQUENCE [LARGE SCALE GENOMIC DNA]</scope>
    <source>
        <strain evidence="11 12">2002</strain>
    </source>
</reference>
<keyword evidence="3 8" id="KW-1133">Transmembrane helix</keyword>
<keyword evidence="5 7" id="KW-0807">Transducer</keyword>